<dbReference type="EMBL" id="JAIWYP010000006">
    <property type="protein sequence ID" value="KAH3804182.1"/>
    <property type="molecule type" value="Genomic_DNA"/>
</dbReference>
<feature type="coiled-coil region" evidence="2">
    <location>
        <begin position="157"/>
        <end position="191"/>
    </location>
</feature>
<keyword evidence="1" id="KW-0863">Zinc-finger</keyword>
<evidence type="ECO:0000313" key="4">
    <source>
        <dbReference type="EMBL" id="KAH3804182.1"/>
    </source>
</evidence>
<dbReference type="InterPro" id="IPR000315">
    <property type="entry name" value="Znf_B-box"/>
</dbReference>
<accession>A0A9D4FYD3</accession>
<gene>
    <name evidence="4" type="ORF">DPMN_132464</name>
</gene>
<dbReference type="PROSITE" id="PS50119">
    <property type="entry name" value="ZF_BBOX"/>
    <property type="match status" value="1"/>
</dbReference>
<feature type="domain" description="B box-type" evidence="3">
    <location>
        <begin position="40"/>
        <end position="72"/>
    </location>
</feature>
<reference evidence="4" key="2">
    <citation type="submission" date="2020-11" db="EMBL/GenBank/DDBJ databases">
        <authorList>
            <person name="McCartney M.A."/>
            <person name="Auch B."/>
            <person name="Kono T."/>
            <person name="Mallez S."/>
            <person name="Becker A."/>
            <person name="Gohl D.M."/>
            <person name="Silverstein K.A.T."/>
            <person name="Koren S."/>
            <person name="Bechman K.B."/>
            <person name="Herman A."/>
            <person name="Abrahante J.E."/>
            <person name="Garbe J."/>
        </authorList>
    </citation>
    <scope>NUCLEOTIDE SEQUENCE</scope>
    <source>
        <strain evidence="4">Duluth1</strain>
        <tissue evidence="4">Whole animal</tissue>
    </source>
</reference>
<comment type="caution">
    <text evidence="4">The sequence shown here is derived from an EMBL/GenBank/DDBJ whole genome shotgun (WGS) entry which is preliminary data.</text>
</comment>
<evidence type="ECO:0000259" key="3">
    <source>
        <dbReference type="PROSITE" id="PS50119"/>
    </source>
</evidence>
<protein>
    <recommendedName>
        <fullName evidence="3">B box-type domain-containing protein</fullName>
    </recommendedName>
</protein>
<reference evidence="4" key="1">
    <citation type="journal article" date="2019" name="bioRxiv">
        <title>The Genome of the Zebra Mussel, Dreissena polymorpha: A Resource for Invasive Species Research.</title>
        <authorList>
            <person name="McCartney M.A."/>
            <person name="Auch B."/>
            <person name="Kono T."/>
            <person name="Mallez S."/>
            <person name="Zhang Y."/>
            <person name="Obille A."/>
            <person name="Becker A."/>
            <person name="Abrahante J.E."/>
            <person name="Garbe J."/>
            <person name="Badalamenti J.P."/>
            <person name="Herman A."/>
            <person name="Mangelson H."/>
            <person name="Liachko I."/>
            <person name="Sullivan S."/>
            <person name="Sone E.D."/>
            <person name="Koren S."/>
            <person name="Silverstein K.A.T."/>
            <person name="Beckman K.B."/>
            <person name="Gohl D.M."/>
        </authorList>
    </citation>
    <scope>NUCLEOTIDE SEQUENCE</scope>
    <source>
        <strain evidence="4">Duluth1</strain>
        <tissue evidence="4">Whole animal</tissue>
    </source>
</reference>
<evidence type="ECO:0000256" key="2">
    <source>
        <dbReference type="SAM" id="Coils"/>
    </source>
</evidence>
<proteinExistence type="predicted"/>
<dbReference type="AlphaFoldDB" id="A0A9D4FYD3"/>
<evidence type="ECO:0000313" key="5">
    <source>
        <dbReference type="Proteomes" id="UP000828390"/>
    </source>
</evidence>
<keyword evidence="2" id="KW-0175">Coiled coil</keyword>
<evidence type="ECO:0000256" key="1">
    <source>
        <dbReference type="PROSITE-ProRule" id="PRU00024"/>
    </source>
</evidence>
<keyword evidence="1" id="KW-0479">Metal-binding</keyword>
<name>A0A9D4FYD3_DREPO</name>
<keyword evidence="5" id="KW-1185">Reference proteome</keyword>
<dbReference type="GO" id="GO:0008270">
    <property type="term" value="F:zinc ion binding"/>
    <property type="evidence" value="ECO:0007669"/>
    <property type="project" value="UniProtKB-KW"/>
</dbReference>
<keyword evidence="1" id="KW-0862">Zinc</keyword>
<organism evidence="4 5">
    <name type="scientific">Dreissena polymorpha</name>
    <name type="common">Zebra mussel</name>
    <name type="synonym">Mytilus polymorpha</name>
    <dbReference type="NCBI Taxonomy" id="45954"/>
    <lineage>
        <taxon>Eukaryota</taxon>
        <taxon>Metazoa</taxon>
        <taxon>Spiralia</taxon>
        <taxon>Lophotrochozoa</taxon>
        <taxon>Mollusca</taxon>
        <taxon>Bivalvia</taxon>
        <taxon>Autobranchia</taxon>
        <taxon>Heteroconchia</taxon>
        <taxon>Euheterodonta</taxon>
        <taxon>Imparidentia</taxon>
        <taxon>Neoheterodontei</taxon>
        <taxon>Myida</taxon>
        <taxon>Dreissenoidea</taxon>
        <taxon>Dreissenidae</taxon>
        <taxon>Dreissena</taxon>
    </lineage>
</organism>
<sequence length="208" mass="23797">MSEIKENESFNQQLASKMIGECVLLRQCDAYLRVNISVTAKLFCVSCTELLCTECKNGHVWYKIGKHNFVDATNAPKTPYSVDLKGLDKCEENTQKIKFFCHDHSLFCCITCAFCHRKCENSNDLAKLLEDCAPKLQNLVVKLAEAADNERDCNQASNAFKVKLRDLQKELVEMKEQMNKLFDKARELTDKEAKLAVDMESKRLGKRQ</sequence>
<dbReference type="Proteomes" id="UP000828390">
    <property type="component" value="Unassembled WGS sequence"/>
</dbReference>